<dbReference type="Proteomes" id="UP000017396">
    <property type="component" value="Chromosome"/>
</dbReference>
<dbReference type="AlphaFoldDB" id="U5QCL9"/>
<evidence type="ECO:0000313" key="2">
    <source>
        <dbReference type="Proteomes" id="UP000017396"/>
    </source>
</evidence>
<proteinExistence type="predicted"/>
<sequence length="160" mass="18275">MDLQEALERIWESQRYQTKSPLEALKYLQQEVLEAQLAWLRSNPEKARQKICEALPRLLVAMRLLGLDPQGVLEQKADGATQRQRIMYIIGNRVEVRVGDELRGSWTIWSEEDLREVHNLAREFECILVHTPPEDANSYQLGFFNSGSNGSTNPPSKAPG</sequence>
<protein>
    <submittedName>
        <fullName evidence="1">Uncharacterized protein</fullName>
    </submittedName>
</protein>
<gene>
    <name evidence="1" type="ORF">GKIL_0421</name>
</gene>
<reference evidence="1 2" key="1">
    <citation type="journal article" date="2013" name="PLoS ONE">
        <title>Cultivation and Complete Genome Sequencing of Gloeobacter kilaueensis sp. nov., from a Lava Cave in Kilauea Caldera, Hawai'i.</title>
        <authorList>
            <person name="Saw J.H."/>
            <person name="Schatz M."/>
            <person name="Brown M.V."/>
            <person name="Kunkel D.D."/>
            <person name="Foster J.S."/>
            <person name="Shick H."/>
            <person name="Christensen S."/>
            <person name="Hou S."/>
            <person name="Wan X."/>
            <person name="Donachie S.P."/>
        </authorList>
    </citation>
    <scope>NUCLEOTIDE SEQUENCE [LARGE SCALE GENOMIC DNA]</scope>
    <source>
        <strain evidence="2">JS</strain>
    </source>
</reference>
<dbReference type="STRING" id="1183438.GKIL_0421"/>
<keyword evidence="2" id="KW-1185">Reference proteome</keyword>
<dbReference type="RefSeq" id="WP_023171689.1">
    <property type="nucleotide sequence ID" value="NC_022600.1"/>
</dbReference>
<dbReference type="KEGG" id="glj:GKIL_0421"/>
<dbReference type="EMBL" id="CP003587">
    <property type="protein sequence ID" value="AGY56667.1"/>
    <property type="molecule type" value="Genomic_DNA"/>
</dbReference>
<organism evidence="1 2">
    <name type="scientific">Gloeobacter kilaueensis (strain ATCC BAA-2537 / CCAP 1431/1 / ULC 316 / JS1)</name>
    <dbReference type="NCBI Taxonomy" id="1183438"/>
    <lineage>
        <taxon>Bacteria</taxon>
        <taxon>Bacillati</taxon>
        <taxon>Cyanobacteriota</taxon>
        <taxon>Cyanophyceae</taxon>
        <taxon>Gloeobacterales</taxon>
        <taxon>Gloeobacteraceae</taxon>
        <taxon>Gloeobacter</taxon>
    </lineage>
</organism>
<accession>U5QCL9</accession>
<dbReference type="HOGENOM" id="CLU_1830907_0_0_3"/>
<evidence type="ECO:0000313" key="1">
    <source>
        <dbReference type="EMBL" id="AGY56667.1"/>
    </source>
</evidence>
<dbReference type="OrthoDB" id="581935at2"/>
<dbReference type="SUPFAM" id="SSF101386">
    <property type="entry name" value="all-alpha NTP pyrophosphatases"/>
    <property type="match status" value="1"/>
</dbReference>
<dbReference type="eggNOG" id="ENOG5032Y7M">
    <property type="taxonomic scope" value="Bacteria"/>
</dbReference>
<name>U5QCL9_GLOK1</name>